<evidence type="ECO:0000313" key="1">
    <source>
        <dbReference type="EMBL" id="CAE7696232.1"/>
    </source>
</evidence>
<dbReference type="Proteomes" id="UP000649617">
    <property type="component" value="Unassembled WGS sequence"/>
</dbReference>
<keyword evidence="2" id="KW-1185">Reference proteome</keyword>
<dbReference type="AlphaFoldDB" id="A0A812WTF0"/>
<comment type="caution">
    <text evidence="1">The sequence shown here is derived from an EMBL/GenBank/DDBJ whole genome shotgun (WGS) entry which is preliminary data.</text>
</comment>
<accession>A0A812WTF0</accession>
<organism evidence="1 2">
    <name type="scientific">Symbiodinium pilosum</name>
    <name type="common">Dinoflagellate</name>
    <dbReference type="NCBI Taxonomy" id="2952"/>
    <lineage>
        <taxon>Eukaryota</taxon>
        <taxon>Sar</taxon>
        <taxon>Alveolata</taxon>
        <taxon>Dinophyceae</taxon>
        <taxon>Suessiales</taxon>
        <taxon>Symbiodiniaceae</taxon>
        <taxon>Symbiodinium</taxon>
    </lineage>
</organism>
<sequence>MSMFMSQDSRAGSVASLADAVKHREHTRICPLQVAVVVEAETSVLLLAAASRVFVRTPGTDVLADLMVETAKQMQELQKWPTAASEQGTTLQEKLNALGIYDLARLSSAHQLICAEILDDKVAETSDLFSNVTRVKSRSLLRKTAAQPQAFCARPETE</sequence>
<protein>
    <submittedName>
        <fullName evidence="1">Uncharacterized protein</fullName>
    </submittedName>
</protein>
<dbReference type="EMBL" id="CAJNIZ010044637">
    <property type="protein sequence ID" value="CAE7696232.1"/>
    <property type="molecule type" value="Genomic_DNA"/>
</dbReference>
<name>A0A812WTF0_SYMPI</name>
<reference evidence="1" key="1">
    <citation type="submission" date="2021-02" db="EMBL/GenBank/DDBJ databases">
        <authorList>
            <person name="Dougan E. K."/>
            <person name="Rhodes N."/>
            <person name="Thang M."/>
            <person name="Chan C."/>
        </authorList>
    </citation>
    <scope>NUCLEOTIDE SEQUENCE</scope>
</reference>
<gene>
    <name evidence="1" type="ORF">SPIL2461_LOCUS19535</name>
</gene>
<proteinExistence type="predicted"/>
<evidence type="ECO:0000313" key="2">
    <source>
        <dbReference type="Proteomes" id="UP000649617"/>
    </source>
</evidence>